<reference evidence="1 2" key="1">
    <citation type="submission" date="2018-08" db="EMBL/GenBank/DDBJ databases">
        <title>Thalassotalea euphylliae genome.</title>
        <authorList>
            <person name="Summers S."/>
            <person name="Rice S.A."/>
            <person name="Freckelton M.L."/>
            <person name="Nedved B.T."/>
            <person name="Hadfield M.G."/>
        </authorList>
    </citation>
    <scope>NUCLEOTIDE SEQUENCE [LARGE SCALE GENOMIC DNA]</scope>
    <source>
        <strain evidence="1 2">H1</strain>
    </source>
</reference>
<evidence type="ECO:0000313" key="1">
    <source>
        <dbReference type="EMBL" id="REL28506.1"/>
    </source>
</evidence>
<comment type="caution">
    <text evidence="1">The sequence shown here is derived from an EMBL/GenBank/DDBJ whole genome shotgun (WGS) entry which is preliminary data.</text>
</comment>
<proteinExistence type="predicted"/>
<protein>
    <submittedName>
        <fullName evidence="1">Uncharacterized protein</fullName>
    </submittedName>
</protein>
<organism evidence="1 2">
    <name type="scientific">Thalassotalea euphylliae</name>
    <dbReference type="NCBI Taxonomy" id="1655234"/>
    <lineage>
        <taxon>Bacteria</taxon>
        <taxon>Pseudomonadati</taxon>
        <taxon>Pseudomonadota</taxon>
        <taxon>Gammaproteobacteria</taxon>
        <taxon>Alteromonadales</taxon>
        <taxon>Colwelliaceae</taxon>
        <taxon>Thalassotalea</taxon>
    </lineage>
</organism>
<dbReference type="AlphaFoldDB" id="A0A3E0TV02"/>
<dbReference type="EMBL" id="QUOU01000001">
    <property type="protein sequence ID" value="REL28506.1"/>
    <property type="molecule type" value="Genomic_DNA"/>
</dbReference>
<name>A0A3E0TV02_9GAMM</name>
<dbReference type="Proteomes" id="UP000256478">
    <property type="component" value="Unassembled WGS sequence"/>
</dbReference>
<evidence type="ECO:0000313" key="2">
    <source>
        <dbReference type="Proteomes" id="UP000256478"/>
    </source>
</evidence>
<sequence>MCCKYRLNQAAKIAVKNTDNPAAQRSLNAFIAAAFLAYCTGPSWRGESCGSDILNPCFALSCFTLPSTVEKLAEVN</sequence>
<accession>A0A3E0TV02</accession>
<gene>
    <name evidence="1" type="ORF">DXX93_19335</name>
</gene>